<evidence type="ECO:0000256" key="5">
    <source>
        <dbReference type="ARBA" id="ARBA00034808"/>
    </source>
</evidence>
<dbReference type="GO" id="GO:0003676">
    <property type="term" value="F:nucleic acid binding"/>
    <property type="evidence" value="ECO:0007669"/>
    <property type="project" value="InterPro"/>
</dbReference>
<dbReference type="GO" id="GO:0005737">
    <property type="term" value="C:cytoplasm"/>
    <property type="evidence" value="ECO:0007669"/>
    <property type="project" value="TreeGrafter"/>
</dbReference>
<dbReference type="HOGENOM" id="CLU_001103_19_0_1"/>
<dbReference type="GO" id="GO:0016787">
    <property type="term" value="F:hydrolase activity"/>
    <property type="evidence" value="ECO:0007669"/>
    <property type="project" value="UniProtKB-KW"/>
</dbReference>
<dbReference type="InterPro" id="IPR027417">
    <property type="entry name" value="P-loop_NTPase"/>
</dbReference>
<reference evidence="9 10" key="1">
    <citation type="journal article" date="2012" name="Science">
        <title>The Paleozoic origin of enzymatic lignin decomposition reconstructed from 31 fungal genomes.</title>
        <authorList>
            <person name="Floudas D."/>
            <person name="Binder M."/>
            <person name="Riley R."/>
            <person name="Barry K."/>
            <person name="Blanchette R.A."/>
            <person name="Henrissat B."/>
            <person name="Martinez A.T."/>
            <person name="Otillar R."/>
            <person name="Spatafora J.W."/>
            <person name="Yadav J.S."/>
            <person name="Aerts A."/>
            <person name="Benoit I."/>
            <person name="Boyd A."/>
            <person name="Carlson A."/>
            <person name="Copeland A."/>
            <person name="Coutinho P.M."/>
            <person name="de Vries R.P."/>
            <person name="Ferreira P."/>
            <person name="Findley K."/>
            <person name="Foster B."/>
            <person name="Gaskell J."/>
            <person name="Glotzer D."/>
            <person name="Gorecki P."/>
            <person name="Heitman J."/>
            <person name="Hesse C."/>
            <person name="Hori C."/>
            <person name="Igarashi K."/>
            <person name="Jurgens J.A."/>
            <person name="Kallen N."/>
            <person name="Kersten P."/>
            <person name="Kohler A."/>
            <person name="Kuees U."/>
            <person name="Kumar T.K.A."/>
            <person name="Kuo A."/>
            <person name="LaButti K."/>
            <person name="Larrondo L.F."/>
            <person name="Lindquist E."/>
            <person name="Ling A."/>
            <person name="Lombard V."/>
            <person name="Lucas S."/>
            <person name="Lundell T."/>
            <person name="Martin R."/>
            <person name="McLaughlin D.J."/>
            <person name="Morgenstern I."/>
            <person name="Morin E."/>
            <person name="Murat C."/>
            <person name="Nagy L.G."/>
            <person name="Nolan M."/>
            <person name="Ohm R.A."/>
            <person name="Patyshakuliyeva A."/>
            <person name="Rokas A."/>
            <person name="Ruiz-Duenas F.J."/>
            <person name="Sabat G."/>
            <person name="Salamov A."/>
            <person name="Samejima M."/>
            <person name="Schmutz J."/>
            <person name="Slot J.C."/>
            <person name="St John F."/>
            <person name="Stenlid J."/>
            <person name="Sun H."/>
            <person name="Sun S."/>
            <person name="Syed K."/>
            <person name="Tsang A."/>
            <person name="Wiebenga A."/>
            <person name="Young D."/>
            <person name="Pisabarro A."/>
            <person name="Eastwood D.C."/>
            <person name="Martin F."/>
            <person name="Cullen D."/>
            <person name="Grigoriev I.V."/>
            <person name="Hibbett D.S."/>
        </authorList>
    </citation>
    <scope>NUCLEOTIDE SEQUENCE [LARGE SCALE GENOMIC DNA]</scope>
    <source>
        <strain evidence="9 10">ATCC 11539</strain>
    </source>
</reference>
<evidence type="ECO:0000256" key="4">
    <source>
        <dbReference type="ARBA" id="ARBA00034617"/>
    </source>
</evidence>
<evidence type="ECO:0000256" key="3">
    <source>
        <dbReference type="ARBA" id="ARBA00022840"/>
    </source>
</evidence>
<dbReference type="InterPro" id="IPR001650">
    <property type="entry name" value="Helicase_C-like"/>
</dbReference>
<keyword evidence="3" id="KW-0067">ATP-binding</keyword>
<dbReference type="PANTHER" id="PTHR13710">
    <property type="entry name" value="DNA HELICASE RECQ FAMILY MEMBER"/>
    <property type="match status" value="1"/>
</dbReference>
<dbReference type="Pfam" id="PF00270">
    <property type="entry name" value="DEAD"/>
    <property type="match status" value="1"/>
</dbReference>
<dbReference type="PROSITE" id="PS51194">
    <property type="entry name" value="HELICASE_CTER"/>
    <property type="match status" value="1"/>
</dbReference>
<dbReference type="OMA" id="RVGHAVC"/>
<dbReference type="SMART" id="SM00487">
    <property type="entry name" value="DEXDc"/>
    <property type="match status" value="1"/>
</dbReference>
<dbReference type="GO" id="GO:0043138">
    <property type="term" value="F:3'-5' DNA helicase activity"/>
    <property type="evidence" value="ECO:0007669"/>
    <property type="project" value="UniProtKB-EC"/>
</dbReference>
<dbReference type="eggNOG" id="KOG0351">
    <property type="taxonomic scope" value="Eukaryota"/>
</dbReference>
<dbReference type="GO" id="GO:0005524">
    <property type="term" value="F:ATP binding"/>
    <property type="evidence" value="ECO:0007669"/>
    <property type="project" value="UniProtKB-KW"/>
</dbReference>
<sequence>MSSGSKWSIKKLRDRVQATFTKRPCLWQIRVAQSLREKKNDVVLVAATGSGKTLSFWMPLLMALEEGEDKFIIIITPLNVLGKQNVEILAKAGISGVAIDSSNNTDETFKDVEAIRHRVVVVNPEIIMDQNGHFEKLWRKPEFTSKLLYVVFDEAHCVSEWSSFRSQYKHIGSIRYMIPDTVPFLVASATLAAPVLADVVEILQLRISHIDYILRSNDRQDIHLTVRRMLHPACSFNDLNFLIPDEFKDGGAPPPKFLVFFDSIKEAEDAVKHLRNRLPGGVRGKIKYFHSVMTPHYRTAEYEALRDDQIWGLCVTDSFGMGLDIPDIKVVVQWKATCNITTLWQRLGRAARGYGQEGIGIILVPPNLFDSERDKAKQRSEKRQEKAQGKKRKRKHNKTDPP</sequence>
<dbReference type="Proteomes" id="UP000030669">
    <property type="component" value="Unassembled WGS sequence"/>
</dbReference>
<dbReference type="InterPro" id="IPR011545">
    <property type="entry name" value="DEAD/DEAH_box_helicase_dom"/>
</dbReference>
<evidence type="ECO:0000256" key="1">
    <source>
        <dbReference type="ARBA" id="ARBA00005446"/>
    </source>
</evidence>
<feature type="compositionally biased region" description="Basic residues" evidence="6">
    <location>
        <begin position="389"/>
        <end position="402"/>
    </location>
</feature>
<feature type="compositionally biased region" description="Basic and acidic residues" evidence="6">
    <location>
        <begin position="370"/>
        <end position="388"/>
    </location>
</feature>
<name>S7Q389_GLOTA</name>
<comment type="catalytic activity">
    <reaction evidence="4">
        <text>Couples ATP hydrolysis with the unwinding of duplex DNA by translocating in the 3'-5' direction.</text>
        <dbReference type="EC" id="5.6.2.4"/>
    </reaction>
</comment>
<comment type="similarity">
    <text evidence="1">Belongs to the helicase family. RecQ subfamily.</text>
</comment>
<evidence type="ECO:0000259" key="8">
    <source>
        <dbReference type="PROSITE" id="PS51194"/>
    </source>
</evidence>
<dbReference type="AlphaFoldDB" id="S7Q389"/>
<evidence type="ECO:0000256" key="6">
    <source>
        <dbReference type="SAM" id="MobiDB-lite"/>
    </source>
</evidence>
<organism evidence="9 10">
    <name type="scientific">Gloeophyllum trabeum (strain ATCC 11539 / FP-39264 / Madison 617)</name>
    <name type="common">Brown rot fungus</name>
    <dbReference type="NCBI Taxonomy" id="670483"/>
    <lineage>
        <taxon>Eukaryota</taxon>
        <taxon>Fungi</taxon>
        <taxon>Dikarya</taxon>
        <taxon>Basidiomycota</taxon>
        <taxon>Agaricomycotina</taxon>
        <taxon>Agaricomycetes</taxon>
        <taxon>Gloeophyllales</taxon>
        <taxon>Gloeophyllaceae</taxon>
        <taxon>Gloeophyllum</taxon>
    </lineage>
</organism>
<dbReference type="Gene3D" id="3.40.50.300">
    <property type="entry name" value="P-loop containing nucleotide triphosphate hydrolases"/>
    <property type="match status" value="2"/>
</dbReference>
<dbReference type="GeneID" id="19306247"/>
<dbReference type="EC" id="5.6.2.4" evidence="5"/>
<protein>
    <recommendedName>
        <fullName evidence="5">DNA 3'-5' helicase</fullName>
        <ecNumber evidence="5">5.6.2.4</ecNumber>
    </recommendedName>
</protein>
<evidence type="ECO:0000256" key="2">
    <source>
        <dbReference type="ARBA" id="ARBA00022741"/>
    </source>
</evidence>
<dbReference type="PROSITE" id="PS51192">
    <property type="entry name" value="HELICASE_ATP_BIND_1"/>
    <property type="match status" value="1"/>
</dbReference>
<dbReference type="Pfam" id="PF00271">
    <property type="entry name" value="Helicase_C"/>
    <property type="match status" value="1"/>
</dbReference>
<dbReference type="InterPro" id="IPR014001">
    <property type="entry name" value="Helicase_ATP-bd"/>
</dbReference>
<dbReference type="KEGG" id="gtr:GLOTRDRAFT_44099"/>
<feature type="non-terminal residue" evidence="9">
    <location>
        <position position="402"/>
    </location>
</feature>
<keyword evidence="9" id="KW-0378">Hydrolase</keyword>
<dbReference type="GO" id="GO:0005694">
    <property type="term" value="C:chromosome"/>
    <property type="evidence" value="ECO:0007669"/>
    <property type="project" value="TreeGrafter"/>
</dbReference>
<dbReference type="RefSeq" id="XP_007867213.1">
    <property type="nucleotide sequence ID" value="XM_007869022.1"/>
</dbReference>
<evidence type="ECO:0000259" key="7">
    <source>
        <dbReference type="PROSITE" id="PS51192"/>
    </source>
</evidence>
<dbReference type="STRING" id="670483.S7Q389"/>
<dbReference type="OrthoDB" id="10261556at2759"/>
<keyword evidence="2" id="KW-0547">Nucleotide-binding</keyword>
<proteinExistence type="inferred from homology"/>
<accession>S7Q389</accession>
<dbReference type="GO" id="GO:0005634">
    <property type="term" value="C:nucleus"/>
    <property type="evidence" value="ECO:0007669"/>
    <property type="project" value="TreeGrafter"/>
</dbReference>
<dbReference type="SMART" id="SM00490">
    <property type="entry name" value="HELICc"/>
    <property type="match status" value="1"/>
</dbReference>
<dbReference type="GO" id="GO:0000724">
    <property type="term" value="P:double-strand break repair via homologous recombination"/>
    <property type="evidence" value="ECO:0007669"/>
    <property type="project" value="TreeGrafter"/>
</dbReference>
<dbReference type="PANTHER" id="PTHR13710:SF120">
    <property type="entry name" value="BIFUNCTIONAL 3'-5' EXONUCLEASE_ATP-DEPENDENT HELICASE WRN"/>
    <property type="match status" value="1"/>
</dbReference>
<feature type="domain" description="Helicase C-terminal" evidence="8">
    <location>
        <begin position="235"/>
        <end position="398"/>
    </location>
</feature>
<keyword evidence="10" id="KW-1185">Reference proteome</keyword>
<dbReference type="EMBL" id="KB469304">
    <property type="protein sequence ID" value="EPQ53958.1"/>
    <property type="molecule type" value="Genomic_DNA"/>
</dbReference>
<dbReference type="SUPFAM" id="SSF52540">
    <property type="entry name" value="P-loop containing nucleoside triphosphate hydrolases"/>
    <property type="match status" value="1"/>
</dbReference>
<feature type="domain" description="Helicase ATP-binding" evidence="7">
    <location>
        <begin position="33"/>
        <end position="209"/>
    </location>
</feature>
<evidence type="ECO:0000313" key="9">
    <source>
        <dbReference type="EMBL" id="EPQ53958.1"/>
    </source>
</evidence>
<dbReference type="GO" id="GO:0009378">
    <property type="term" value="F:four-way junction helicase activity"/>
    <property type="evidence" value="ECO:0007669"/>
    <property type="project" value="TreeGrafter"/>
</dbReference>
<gene>
    <name evidence="9" type="ORF">GLOTRDRAFT_44099</name>
</gene>
<evidence type="ECO:0000313" key="10">
    <source>
        <dbReference type="Proteomes" id="UP000030669"/>
    </source>
</evidence>
<feature type="region of interest" description="Disordered" evidence="6">
    <location>
        <begin position="370"/>
        <end position="402"/>
    </location>
</feature>